<sequence>MPALIMQFYLWNSLSRLLNYQLSPRNPFLNPLPLPRGGETKRSFGGVG</sequence>
<gene>
    <name evidence="1" type="ORF">GXM_06092</name>
</gene>
<dbReference type="EMBL" id="CP045226">
    <property type="protein sequence ID" value="QFS48598.1"/>
    <property type="molecule type" value="Genomic_DNA"/>
</dbReference>
<accession>A0A5P8W791</accession>
<dbReference type="AlphaFoldDB" id="A0A5P8W791"/>
<keyword evidence="2" id="KW-1185">Reference proteome</keyword>
<evidence type="ECO:0000313" key="2">
    <source>
        <dbReference type="Proteomes" id="UP000326678"/>
    </source>
</evidence>
<proteinExistence type="predicted"/>
<evidence type="ECO:0000313" key="1">
    <source>
        <dbReference type="EMBL" id="QFS48598.1"/>
    </source>
</evidence>
<dbReference type="Proteomes" id="UP000326678">
    <property type="component" value="Chromosome Gxm1"/>
</dbReference>
<organism evidence="1 2">
    <name type="scientific">Nostoc sphaeroides CCNUC1</name>
    <dbReference type="NCBI Taxonomy" id="2653204"/>
    <lineage>
        <taxon>Bacteria</taxon>
        <taxon>Bacillati</taxon>
        <taxon>Cyanobacteriota</taxon>
        <taxon>Cyanophyceae</taxon>
        <taxon>Nostocales</taxon>
        <taxon>Nostocaceae</taxon>
        <taxon>Nostoc</taxon>
    </lineage>
</organism>
<protein>
    <submittedName>
        <fullName evidence="1">Uncharacterized protein</fullName>
    </submittedName>
</protein>
<reference evidence="1 2" key="1">
    <citation type="submission" date="2019-10" db="EMBL/GenBank/DDBJ databases">
        <title>Genomic and transcriptomic insights into the perfect genentic adaptation of a filamentous nitrogen-fixing cyanobacterium to rice fields.</title>
        <authorList>
            <person name="Chen Z."/>
        </authorList>
    </citation>
    <scope>NUCLEOTIDE SEQUENCE [LARGE SCALE GENOMIC DNA]</scope>
    <source>
        <strain evidence="1">CCNUC1</strain>
    </source>
</reference>
<dbReference type="KEGG" id="nsh:GXM_06092"/>
<name>A0A5P8W791_9NOSO</name>